<feature type="region of interest" description="Disordered" evidence="1">
    <location>
        <begin position="61"/>
        <end position="92"/>
    </location>
</feature>
<evidence type="ECO:0000313" key="2">
    <source>
        <dbReference type="EMBL" id="MCI39510.1"/>
    </source>
</evidence>
<sequence length="92" mass="10241">LSEFESKTVDFLDSHALLDISDVIKSEGNAAALAEYLQRMRIISPAERAIFLAEARRQKANPPATVVDPINQLQIEDPAAKEGRSKRKHEGR</sequence>
<reference evidence="2 3" key="1">
    <citation type="journal article" date="2018" name="Front. Plant Sci.">
        <title>Red Clover (Trifolium pratense) and Zigzag Clover (T. medium) - A Picture of Genomic Similarities and Differences.</title>
        <authorList>
            <person name="Dluhosova J."/>
            <person name="Istvanek J."/>
            <person name="Nedelnik J."/>
            <person name="Repkova J."/>
        </authorList>
    </citation>
    <scope>NUCLEOTIDE SEQUENCE [LARGE SCALE GENOMIC DNA]</scope>
    <source>
        <strain evidence="3">cv. 10/8</strain>
        <tissue evidence="2">Leaf</tissue>
    </source>
</reference>
<evidence type="ECO:0000313" key="3">
    <source>
        <dbReference type="Proteomes" id="UP000265520"/>
    </source>
</evidence>
<proteinExistence type="predicted"/>
<protein>
    <submittedName>
        <fullName evidence="2">Uncharacterized protein</fullName>
    </submittedName>
</protein>
<dbReference type="EMBL" id="LXQA010268221">
    <property type="protein sequence ID" value="MCI39510.1"/>
    <property type="molecule type" value="Genomic_DNA"/>
</dbReference>
<name>A0A392RUP6_9FABA</name>
<organism evidence="2 3">
    <name type="scientific">Trifolium medium</name>
    <dbReference type="NCBI Taxonomy" id="97028"/>
    <lineage>
        <taxon>Eukaryota</taxon>
        <taxon>Viridiplantae</taxon>
        <taxon>Streptophyta</taxon>
        <taxon>Embryophyta</taxon>
        <taxon>Tracheophyta</taxon>
        <taxon>Spermatophyta</taxon>
        <taxon>Magnoliopsida</taxon>
        <taxon>eudicotyledons</taxon>
        <taxon>Gunneridae</taxon>
        <taxon>Pentapetalae</taxon>
        <taxon>rosids</taxon>
        <taxon>fabids</taxon>
        <taxon>Fabales</taxon>
        <taxon>Fabaceae</taxon>
        <taxon>Papilionoideae</taxon>
        <taxon>50 kb inversion clade</taxon>
        <taxon>NPAAA clade</taxon>
        <taxon>Hologalegina</taxon>
        <taxon>IRL clade</taxon>
        <taxon>Trifolieae</taxon>
        <taxon>Trifolium</taxon>
    </lineage>
</organism>
<evidence type="ECO:0000256" key="1">
    <source>
        <dbReference type="SAM" id="MobiDB-lite"/>
    </source>
</evidence>
<accession>A0A392RUP6</accession>
<comment type="caution">
    <text evidence="2">The sequence shown here is derived from an EMBL/GenBank/DDBJ whole genome shotgun (WGS) entry which is preliminary data.</text>
</comment>
<feature type="non-terminal residue" evidence="2">
    <location>
        <position position="92"/>
    </location>
</feature>
<dbReference type="Proteomes" id="UP000265520">
    <property type="component" value="Unassembled WGS sequence"/>
</dbReference>
<keyword evidence="3" id="KW-1185">Reference proteome</keyword>
<feature type="non-terminal residue" evidence="2">
    <location>
        <position position="1"/>
    </location>
</feature>
<dbReference type="AlphaFoldDB" id="A0A392RUP6"/>